<dbReference type="Proteomes" id="UP000295388">
    <property type="component" value="Unassembled WGS sequence"/>
</dbReference>
<evidence type="ECO:0000313" key="5">
    <source>
        <dbReference type="Proteomes" id="UP000295388"/>
    </source>
</evidence>
<evidence type="ECO:0000256" key="1">
    <source>
        <dbReference type="SAM" id="MobiDB-lite"/>
    </source>
</evidence>
<evidence type="ECO:0000313" key="4">
    <source>
        <dbReference type="EMBL" id="TDO54908.1"/>
    </source>
</evidence>
<protein>
    <submittedName>
        <fullName evidence="4">Uncharacterized protein DUF4328</fullName>
    </submittedName>
</protein>
<accession>A0A4R6KTQ3</accession>
<feature type="transmembrane region" description="Helical" evidence="2">
    <location>
        <begin position="86"/>
        <end position="103"/>
    </location>
</feature>
<keyword evidence="2" id="KW-0472">Membrane</keyword>
<feature type="compositionally biased region" description="Low complexity" evidence="1">
    <location>
        <begin position="345"/>
        <end position="357"/>
    </location>
</feature>
<sequence>MSQPYPGQYPVRPMVPIAQPKYRPLRRIALASIVLMGLTVVAAVIQAVVMWTSYDEVKRFIYGLLSEEELDRGVQSIAGTGPLLDLSGYLFLATGIAFLIWLWQARENTEVLKSAFAYQGGFSSGPSAHRHEKGWAIGGWFCPIVQFWYPLQVVEDVVTASEPAHQPGAARSGRIRTLLYGWWGTWTGFWVILVGGGAVAMISFISWIVRLVSAADAADAAGDYVDIYDLQDFMVRVALAVNIGFTVATILLIVAGITVSLLMHRVTSWQDGRVPVGGPPLGPALPDHSPSHLPPVRPQDGPPPGGPPQYAPRPSFPTYATNPSGPNARPQTYGPEQYGGTTAHPTYGPGTYRGTTGHLAPNTTSSVAQAATAPGPHGPGGYGGTLGTSPTTIPTARPGPGQSGPGQSGPNHPGPNGSGSSLVGPPTTHQPPRADHPTDPIPTTGPDQDPPPGGATPWQPPH</sequence>
<feature type="compositionally biased region" description="Low complexity" evidence="1">
    <location>
        <begin position="408"/>
        <end position="421"/>
    </location>
</feature>
<feature type="domain" description="DUF4328" evidence="3">
    <location>
        <begin position="89"/>
        <end position="253"/>
    </location>
</feature>
<keyword evidence="2" id="KW-0812">Transmembrane</keyword>
<gene>
    <name evidence="4" type="ORF">EV643_101701</name>
</gene>
<comment type="caution">
    <text evidence="4">The sequence shown here is derived from an EMBL/GenBank/DDBJ whole genome shotgun (WGS) entry which is preliminary data.</text>
</comment>
<dbReference type="AlphaFoldDB" id="A0A4R6KTQ3"/>
<feature type="region of interest" description="Disordered" evidence="1">
    <location>
        <begin position="273"/>
        <end position="462"/>
    </location>
</feature>
<dbReference type="InterPro" id="IPR025565">
    <property type="entry name" value="DUF4328"/>
</dbReference>
<evidence type="ECO:0000259" key="3">
    <source>
        <dbReference type="Pfam" id="PF14219"/>
    </source>
</evidence>
<feature type="transmembrane region" description="Helical" evidence="2">
    <location>
        <begin position="239"/>
        <end position="263"/>
    </location>
</feature>
<organism evidence="4 5">
    <name type="scientific">Kribbella caucasensis</name>
    <dbReference type="NCBI Taxonomy" id="2512215"/>
    <lineage>
        <taxon>Bacteria</taxon>
        <taxon>Bacillati</taxon>
        <taxon>Actinomycetota</taxon>
        <taxon>Actinomycetes</taxon>
        <taxon>Propionibacteriales</taxon>
        <taxon>Kribbellaceae</taxon>
        <taxon>Kribbella</taxon>
    </lineage>
</organism>
<name>A0A4R6KTQ3_9ACTN</name>
<feature type="transmembrane region" description="Helical" evidence="2">
    <location>
        <begin position="180"/>
        <end position="209"/>
    </location>
</feature>
<feature type="transmembrane region" description="Helical" evidence="2">
    <location>
        <begin position="28"/>
        <end position="51"/>
    </location>
</feature>
<keyword evidence="2" id="KW-1133">Transmembrane helix</keyword>
<feature type="compositionally biased region" description="Pro residues" evidence="1">
    <location>
        <begin position="448"/>
        <end position="462"/>
    </location>
</feature>
<proteinExistence type="predicted"/>
<dbReference type="Pfam" id="PF14219">
    <property type="entry name" value="DUF4328"/>
    <property type="match status" value="1"/>
</dbReference>
<evidence type="ECO:0000256" key="2">
    <source>
        <dbReference type="SAM" id="Phobius"/>
    </source>
</evidence>
<feature type="compositionally biased region" description="Pro residues" evidence="1">
    <location>
        <begin position="292"/>
        <end position="315"/>
    </location>
</feature>
<keyword evidence="5" id="KW-1185">Reference proteome</keyword>
<dbReference type="EMBL" id="SNWQ01000001">
    <property type="protein sequence ID" value="TDO54908.1"/>
    <property type="molecule type" value="Genomic_DNA"/>
</dbReference>
<reference evidence="4 5" key="1">
    <citation type="submission" date="2019-03" db="EMBL/GenBank/DDBJ databases">
        <title>Genomic Encyclopedia of Type Strains, Phase III (KMG-III): the genomes of soil and plant-associated and newly described type strains.</title>
        <authorList>
            <person name="Whitman W."/>
        </authorList>
    </citation>
    <scope>NUCLEOTIDE SEQUENCE [LARGE SCALE GENOMIC DNA]</scope>
    <source>
        <strain evidence="4 5">VKM Ac-2527</strain>
    </source>
</reference>